<reference evidence="1" key="1">
    <citation type="submission" date="2014-09" db="EMBL/GenBank/DDBJ databases">
        <authorList>
            <person name="Magalhaes I.L.F."/>
            <person name="Oliveira U."/>
            <person name="Santos F.R."/>
            <person name="Vidigal T.H.D.A."/>
            <person name="Brescovit A.D."/>
            <person name="Santos A.J."/>
        </authorList>
    </citation>
    <scope>NUCLEOTIDE SEQUENCE</scope>
    <source>
        <tissue evidence="1">Shoot tissue taken approximately 20 cm above the soil surface</tissue>
    </source>
</reference>
<sequence>MSRARSKFSSLLFVLLSFFRNTFLNFFLNVALSCDLSFGMVDTQVPDSDSLATHELSPSDILNPSAAESPCGCSRFASVSTL</sequence>
<organism evidence="1">
    <name type="scientific">Arundo donax</name>
    <name type="common">Giant reed</name>
    <name type="synonym">Donax arundinaceus</name>
    <dbReference type="NCBI Taxonomy" id="35708"/>
    <lineage>
        <taxon>Eukaryota</taxon>
        <taxon>Viridiplantae</taxon>
        <taxon>Streptophyta</taxon>
        <taxon>Embryophyta</taxon>
        <taxon>Tracheophyta</taxon>
        <taxon>Spermatophyta</taxon>
        <taxon>Magnoliopsida</taxon>
        <taxon>Liliopsida</taxon>
        <taxon>Poales</taxon>
        <taxon>Poaceae</taxon>
        <taxon>PACMAD clade</taxon>
        <taxon>Arundinoideae</taxon>
        <taxon>Arundineae</taxon>
        <taxon>Arundo</taxon>
    </lineage>
</organism>
<dbReference type="PROSITE" id="PS51257">
    <property type="entry name" value="PROKAR_LIPOPROTEIN"/>
    <property type="match status" value="1"/>
</dbReference>
<dbReference type="EMBL" id="GBRH01221564">
    <property type="protein sequence ID" value="JAD76331.1"/>
    <property type="molecule type" value="Transcribed_RNA"/>
</dbReference>
<protein>
    <submittedName>
        <fullName evidence="1">Uncharacterized protein</fullName>
    </submittedName>
</protein>
<evidence type="ECO:0000313" key="1">
    <source>
        <dbReference type="EMBL" id="JAD76331.1"/>
    </source>
</evidence>
<proteinExistence type="predicted"/>
<reference evidence="1" key="2">
    <citation type="journal article" date="2015" name="Data Brief">
        <title>Shoot transcriptome of the giant reed, Arundo donax.</title>
        <authorList>
            <person name="Barrero R.A."/>
            <person name="Guerrero F.D."/>
            <person name="Moolhuijzen P."/>
            <person name="Goolsby J.A."/>
            <person name="Tidwell J."/>
            <person name="Bellgard S.E."/>
            <person name="Bellgard M.I."/>
        </authorList>
    </citation>
    <scope>NUCLEOTIDE SEQUENCE</scope>
    <source>
        <tissue evidence="1">Shoot tissue taken approximately 20 cm above the soil surface</tissue>
    </source>
</reference>
<accession>A0A0A9CL61</accession>
<dbReference type="AlphaFoldDB" id="A0A0A9CL61"/>
<name>A0A0A9CL61_ARUDO</name>